<feature type="transmembrane region" description="Helical" evidence="1">
    <location>
        <begin position="60"/>
        <end position="88"/>
    </location>
</feature>
<dbReference type="RefSeq" id="WP_380975616.1">
    <property type="nucleotide sequence ID" value="NZ_JBHTEF010000001.1"/>
</dbReference>
<organism evidence="2 3">
    <name type="scientific">Schaalia naturae</name>
    <dbReference type="NCBI Taxonomy" id="635203"/>
    <lineage>
        <taxon>Bacteria</taxon>
        <taxon>Bacillati</taxon>
        <taxon>Actinomycetota</taxon>
        <taxon>Actinomycetes</taxon>
        <taxon>Actinomycetales</taxon>
        <taxon>Actinomycetaceae</taxon>
        <taxon>Schaalia</taxon>
    </lineage>
</organism>
<gene>
    <name evidence="2" type="ORF">ACFQWG_11970</name>
</gene>
<keyword evidence="1" id="KW-0812">Transmembrane</keyword>
<keyword evidence="1" id="KW-0472">Membrane</keyword>
<accession>A0ABW2SP23</accession>
<protein>
    <submittedName>
        <fullName evidence="2">ABC transporter permease</fullName>
    </submittedName>
</protein>
<evidence type="ECO:0000313" key="3">
    <source>
        <dbReference type="Proteomes" id="UP001596527"/>
    </source>
</evidence>
<feature type="transmembrane region" description="Helical" evidence="1">
    <location>
        <begin position="21"/>
        <end position="45"/>
    </location>
</feature>
<feature type="transmembrane region" description="Helical" evidence="1">
    <location>
        <begin position="226"/>
        <end position="259"/>
    </location>
</feature>
<evidence type="ECO:0000256" key="1">
    <source>
        <dbReference type="SAM" id="Phobius"/>
    </source>
</evidence>
<reference evidence="3" key="1">
    <citation type="journal article" date="2019" name="Int. J. Syst. Evol. Microbiol.">
        <title>The Global Catalogue of Microorganisms (GCM) 10K type strain sequencing project: providing services to taxonomists for standard genome sequencing and annotation.</title>
        <authorList>
            <consortium name="The Broad Institute Genomics Platform"/>
            <consortium name="The Broad Institute Genome Sequencing Center for Infectious Disease"/>
            <person name="Wu L."/>
            <person name="Ma J."/>
        </authorList>
    </citation>
    <scope>NUCLEOTIDE SEQUENCE [LARGE SCALE GENOMIC DNA]</scope>
    <source>
        <strain evidence="3">CCUG 56698</strain>
    </source>
</reference>
<sequence>MRATLVGTRVLLRSRDRATTVLTVAAFALPHAVLLAVVGGVQAFFERSQAPRDALESEEFYLFLACFAGVLIIVPVLSMGAAAARLGLSRRARDLAVLRLLGLPPVRAKAAAVLETTILAAAGVVGGSALYGLTLPTWQTIRFQGHPMTPSEMWTGPGLLAAAAALMVVLAAVSSWFGMRRVAITPLGVARRSDPHRVSPAGAVLAVVVIVAWLGPVQMIAGVGPAAVMAILLGFLAVVLALVNAVGSWAIGVLGRVMASRARTPQMLVAGRRIADDPRSVWRSFGAVALVGFIVGVLFPMFSIIGSGTGGGDDAVMMGDIGTGMLLTLGITVVLAAVSTAVNQSIRVIDGVPETLALVRTGAPTRFLDRSRRLEVGVPAVTLICGSVALGLLFISPMLSIGGAAGPFVAVAGFTVIGIAVILTASETTRPLRSRLLREAAA</sequence>
<proteinExistence type="predicted"/>
<name>A0ABW2SP23_9ACTO</name>
<evidence type="ECO:0000313" key="2">
    <source>
        <dbReference type="EMBL" id="MFC7581912.1"/>
    </source>
</evidence>
<feature type="transmembrane region" description="Helical" evidence="1">
    <location>
        <begin position="401"/>
        <end position="425"/>
    </location>
</feature>
<feature type="transmembrane region" description="Helical" evidence="1">
    <location>
        <begin position="376"/>
        <end position="395"/>
    </location>
</feature>
<keyword evidence="3" id="KW-1185">Reference proteome</keyword>
<comment type="caution">
    <text evidence="2">The sequence shown here is derived from an EMBL/GenBank/DDBJ whole genome shotgun (WGS) entry which is preliminary data.</text>
</comment>
<dbReference type="Proteomes" id="UP001596527">
    <property type="component" value="Unassembled WGS sequence"/>
</dbReference>
<feature type="transmembrane region" description="Helical" evidence="1">
    <location>
        <begin position="280"/>
        <end position="305"/>
    </location>
</feature>
<keyword evidence="1" id="KW-1133">Transmembrane helix</keyword>
<feature type="transmembrane region" description="Helical" evidence="1">
    <location>
        <begin position="153"/>
        <end position="177"/>
    </location>
</feature>
<feature type="transmembrane region" description="Helical" evidence="1">
    <location>
        <begin position="317"/>
        <end position="338"/>
    </location>
</feature>
<dbReference type="EMBL" id="JBHTEF010000001">
    <property type="protein sequence ID" value="MFC7581912.1"/>
    <property type="molecule type" value="Genomic_DNA"/>
</dbReference>
<feature type="transmembrane region" description="Helical" evidence="1">
    <location>
        <begin position="109"/>
        <end position="133"/>
    </location>
</feature>
<feature type="transmembrane region" description="Helical" evidence="1">
    <location>
        <begin position="198"/>
        <end position="220"/>
    </location>
</feature>